<dbReference type="InterPro" id="IPR002575">
    <property type="entry name" value="Aminoglycoside_PTrfase"/>
</dbReference>
<accession>A0A150WJ51</accession>
<dbReference type="EMBL" id="LUKE01000003">
    <property type="protein sequence ID" value="KYG63653.1"/>
    <property type="molecule type" value="Genomic_DNA"/>
</dbReference>
<dbReference type="AlphaFoldDB" id="A0A150WJ51"/>
<name>A0A150WJ51_BDEBC</name>
<evidence type="ECO:0000313" key="2">
    <source>
        <dbReference type="EMBL" id="KYG63653.1"/>
    </source>
</evidence>
<dbReference type="Pfam" id="PF01636">
    <property type="entry name" value="APH"/>
    <property type="match status" value="1"/>
</dbReference>
<proteinExistence type="predicted"/>
<evidence type="ECO:0000313" key="3">
    <source>
        <dbReference type="Proteomes" id="UP000075320"/>
    </source>
</evidence>
<dbReference type="SUPFAM" id="SSF56112">
    <property type="entry name" value="Protein kinase-like (PK-like)"/>
    <property type="match status" value="1"/>
</dbReference>
<dbReference type="PANTHER" id="PTHR41283:SF1">
    <property type="entry name" value="AMINOGLYCOSIDE PHOSPHOTRANSFERASE DOMAIN-CONTAINING PROTEIN"/>
    <property type="match status" value="1"/>
</dbReference>
<reference evidence="2 3" key="1">
    <citation type="submission" date="2016-03" db="EMBL/GenBank/DDBJ databases">
        <authorList>
            <person name="Ploux O."/>
        </authorList>
    </citation>
    <scope>NUCLEOTIDE SEQUENCE [LARGE SCALE GENOMIC DNA]</scope>
    <source>
        <strain evidence="2 3">R0</strain>
    </source>
</reference>
<dbReference type="Proteomes" id="UP000075320">
    <property type="component" value="Unassembled WGS sequence"/>
</dbReference>
<dbReference type="Gene3D" id="3.90.1200.10">
    <property type="match status" value="1"/>
</dbReference>
<dbReference type="InterPro" id="IPR011009">
    <property type="entry name" value="Kinase-like_dom_sf"/>
</dbReference>
<protein>
    <recommendedName>
        <fullName evidence="1">Aminoglycoside phosphotransferase domain-containing protein</fullName>
    </recommendedName>
</protein>
<keyword evidence="3" id="KW-1185">Reference proteome</keyword>
<feature type="domain" description="Aminoglycoside phosphotransferase" evidence="1">
    <location>
        <begin position="19"/>
        <end position="243"/>
    </location>
</feature>
<organism evidence="2 3">
    <name type="scientific">Bdellovibrio bacteriovorus</name>
    <dbReference type="NCBI Taxonomy" id="959"/>
    <lineage>
        <taxon>Bacteria</taxon>
        <taxon>Pseudomonadati</taxon>
        <taxon>Bdellovibrionota</taxon>
        <taxon>Bdellovibrionia</taxon>
        <taxon>Bdellovibrionales</taxon>
        <taxon>Pseudobdellovibrionaceae</taxon>
        <taxon>Bdellovibrio</taxon>
    </lineage>
</organism>
<comment type="caution">
    <text evidence="2">The sequence shown here is derived from an EMBL/GenBank/DDBJ whole genome shotgun (WGS) entry which is preliminary data.</text>
</comment>
<evidence type="ECO:0000259" key="1">
    <source>
        <dbReference type="Pfam" id="PF01636"/>
    </source>
</evidence>
<dbReference type="PANTHER" id="PTHR41283">
    <property type="entry name" value="AMINOGLYCOSIDE PHOSPHOTRANSFERASE"/>
    <property type="match status" value="1"/>
</dbReference>
<sequence>MDISSLLNKIKSVNGFSRVTPILEGYSSDKKYLVGIGDQKLLLRTFKPEELPRKSEEFEALKMMVSRKVKCSAPIELGMDESGQVAYMVLSYVEGTDAEKAVLYLSHREQYDLGFQAGVELFKVNSCEAPLKVTAWDVRKSAKHQRYIKKYWEQDVRVSHDRVIERFIEDHMSLMKDRPNRFQHDDFHIRNMIVDGKDLSGIIDFGRFDWGDPIHEFLKVGQFSSEVSVPFSVGQIHGYFGGTEPNDEFWSLYSLYLAMSVFSSVVWTGQVCPDEMPSMLKILERVINDHQDFSNLRPSWYTNFSAKGL</sequence>
<gene>
    <name evidence="2" type="ORF">AZI86_12545</name>
</gene>